<dbReference type="PANTHER" id="PTHR46056:SF12">
    <property type="entry name" value="LONG-CHAIN-ALCOHOL OXIDASE"/>
    <property type="match status" value="1"/>
</dbReference>
<dbReference type="eggNOG" id="COG2303">
    <property type="taxonomic scope" value="Bacteria"/>
</dbReference>
<dbReference type="GO" id="GO:0016614">
    <property type="term" value="F:oxidoreductase activity, acting on CH-OH group of donors"/>
    <property type="evidence" value="ECO:0007669"/>
    <property type="project" value="InterPro"/>
</dbReference>
<evidence type="ECO:0000256" key="3">
    <source>
        <dbReference type="ARBA" id="ARBA00022827"/>
    </source>
</evidence>
<reference evidence="7 8" key="1">
    <citation type="submission" date="2014-06" db="EMBL/GenBank/DDBJ databases">
        <title>Whole Genome Sequences of Three Symbiotic Endozoicomonas Bacteria.</title>
        <authorList>
            <person name="Neave M.J."/>
            <person name="Apprill A."/>
            <person name="Voolstra C.R."/>
        </authorList>
    </citation>
    <scope>NUCLEOTIDE SEQUENCE [LARGE SCALE GENOMIC DNA]</scope>
    <source>
        <strain evidence="7 8">DSM 22380</strain>
    </source>
</reference>
<dbReference type="InterPro" id="IPR000172">
    <property type="entry name" value="GMC_OxRdtase_N"/>
</dbReference>
<comment type="caution">
    <text evidence="7">The sequence shown here is derived from an EMBL/GenBank/DDBJ whole genome shotgun (WGS) entry which is preliminary data.</text>
</comment>
<dbReference type="Pfam" id="PF00732">
    <property type="entry name" value="GMC_oxred_N"/>
    <property type="match status" value="1"/>
</dbReference>
<accession>A0A081KB65</accession>
<keyword evidence="3" id="KW-0274">FAD</keyword>
<dbReference type="Gene3D" id="3.50.50.60">
    <property type="entry name" value="FAD/NAD(P)-binding domain"/>
    <property type="match status" value="2"/>
</dbReference>
<evidence type="ECO:0000313" key="7">
    <source>
        <dbReference type="EMBL" id="KEI71391.1"/>
    </source>
</evidence>
<dbReference type="Pfam" id="PF05199">
    <property type="entry name" value="GMC_oxred_C"/>
    <property type="match status" value="1"/>
</dbReference>
<proteinExistence type="inferred from homology"/>
<dbReference type="SUPFAM" id="SSF51905">
    <property type="entry name" value="FAD/NAD(P)-binding domain"/>
    <property type="match status" value="1"/>
</dbReference>
<organism evidence="7 8">
    <name type="scientific">Endozoicomonas elysicola</name>
    <dbReference type="NCBI Taxonomy" id="305900"/>
    <lineage>
        <taxon>Bacteria</taxon>
        <taxon>Pseudomonadati</taxon>
        <taxon>Pseudomonadota</taxon>
        <taxon>Gammaproteobacteria</taxon>
        <taxon>Oceanospirillales</taxon>
        <taxon>Endozoicomonadaceae</taxon>
        <taxon>Endozoicomonas</taxon>
    </lineage>
</organism>
<comment type="similarity">
    <text evidence="1">Belongs to the GMC oxidoreductase family.</text>
</comment>
<keyword evidence="2" id="KW-0285">Flavoprotein</keyword>
<dbReference type="InterPro" id="IPR036188">
    <property type="entry name" value="FAD/NAD-bd_sf"/>
</dbReference>
<evidence type="ECO:0000259" key="6">
    <source>
        <dbReference type="Pfam" id="PF05199"/>
    </source>
</evidence>
<keyword evidence="4" id="KW-0560">Oxidoreductase</keyword>
<evidence type="ECO:0000256" key="1">
    <source>
        <dbReference type="ARBA" id="ARBA00010790"/>
    </source>
</evidence>
<evidence type="ECO:0008006" key="9">
    <source>
        <dbReference type="Google" id="ProtNLM"/>
    </source>
</evidence>
<name>A0A081KB65_9GAMM</name>
<feature type="domain" description="Glucose-methanol-choline oxidoreductase C-terminal" evidence="6">
    <location>
        <begin position="556"/>
        <end position="703"/>
    </location>
</feature>
<dbReference type="GO" id="GO:0050660">
    <property type="term" value="F:flavin adenine dinucleotide binding"/>
    <property type="evidence" value="ECO:0007669"/>
    <property type="project" value="InterPro"/>
</dbReference>
<dbReference type="STRING" id="305900.GV64_12130"/>
<evidence type="ECO:0000256" key="4">
    <source>
        <dbReference type="ARBA" id="ARBA00023002"/>
    </source>
</evidence>
<sequence length="719" mass="79051">MFNTASAVELTATESPYAQGITPEIATIHKDELRAVHYALLNYFLPESDNFSKEIRQARVQARDMSWGYISENKEAMDILKLLSTSEASLLPKEIQTAYPELLASGFQGMSYSRQTNLLMDLRRHPENDIRRMAFELRKTYITLAYASKLPDGKSLSEWVSGIDKISVVNKAVDYQLPDSRLFLKNGIINHQDGEIDYLIIGSGPAGSLIASELARLGTDLNIVLVEAGPFVKPGSRDTTSSGELIESANLRTTSDGGIVVRNGQAVGGGTTVNVDLAFSPRLPAIEKRLHQWMENDWVRKDLFNDLRVEATYQWVVEKLGTRKPAGREINQNNLNLYQGALEEGLTPERYHLNARVPGGGDGEILKVSAVDAFLSPALQGAYPNRVSIIPSARVSTLLMDNSGHSAQGIEIEFQQEWDASHVVNDPNRFYAEAGETAVIRSRNVILSAGSLGSAEIMLRSFPGHTWAGKGVVLHPSMGIPAYFPFPVNNHEGISASVYVPSKRVEDGYFFEAMAADADFGALLHPGSGQQIFSMTENFAHYGGFGVMLVDEPEEKNRIFINPETDSVDIAYSFSNDSIKRFKEGLKTGLRIAFKASAKKVELLSSEPVLTNESVYLSLSDITQVEEAVSNMKFIPNQNFISSAHLQASNKMGSNAQTSVVSKNFRVWNQKSGQEISNLYIVDGSIFPTSCGANPMQTIYTMAKLFVDGIIYKSGTVIL</sequence>
<evidence type="ECO:0000259" key="5">
    <source>
        <dbReference type="Pfam" id="PF00732"/>
    </source>
</evidence>
<keyword evidence="8" id="KW-1185">Reference proteome</keyword>
<dbReference type="Proteomes" id="UP000027997">
    <property type="component" value="Unassembled WGS sequence"/>
</dbReference>
<evidence type="ECO:0000256" key="2">
    <source>
        <dbReference type="ARBA" id="ARBA00022630"/>
    </source>
</evidence>
<dbReference type="PANTHER" id="PTHR46056">
    <property type="entry name" value="LONG-CHAIN-ALCOHOL OXIDASE"/>
    <property type="match status" value="1"/>
</dbReference>
<dbReference type="EMBL" id="JOJP01000001">
    <property type="protein sequence ID" value="KEI71391.1"/>
    <property type="molecule type" value="Genomic_DNA"/>
</dbReference>
<evidence type="ECO:0000313" key="8">
    <source>
        <dbReference type="Proteomes" id="UP000027997"/>
    </source>
</evidence>
<gene>
    <name evidence="7" type="ORF">GV64_12130</name>
</gene>
<dbReference type="InterPro" id="IPR007867">
    <property type="entry name" value="GMC_OxRtase_C"/>
</dbReference>
<dbReference type="AlphaFoldDB" id="A0A081KB65"/>
<feature type="domain" description="Glucose-methanol-choline oxidoreductase N-terminal" evidence="5">
    <location>
        <begin position="244"/>
        <end position="476"/>
    </location>
</feature>
<dbReference type="RefSeq" id="WP_020582984.1">
    <property type="nucleotide sequence ID" value="NZ_JOJP01000001.1"/>
</dbReference>
<protein>
    <recommendedName>
        <fullName evidence="9">Glucose-methanol-choline oxidoreductase</fullName>
    </recommendedName>
</protein>